<reference evidence="4 5" key="1">
    <citation type="journal article" date="2015" name="Genome Announc.">
        <title>Expanding the biotechnology potential of lactobacilli through comparative genomics of 213 strains and associated genera.</title>
        <authorList>
            <person name="Sun Z."/>
            <person name="Harris H.M."/>
            <person name="McCann A."/>
            <person name="Guo C."/>
            <person name="Argimon S."/>
            <person name="Zhang W."/>
            <person name="Yang X."/>
            <person name="Jeffery I.B."/>
            <person name="Cooney J.C."/>
            <person name="Kagawa T.F."/>
            <person name="Liu W."/>
            <person name="Song Y."/>
            <person name="Salvetti E."/>
            <person name="Wrobel A."/>
            <person name="Rasinkangas P."/>
            <person name="Parkhill J."/>
            <person name="Rea M.C."/>
            <person name="O'Sullivan O."/>
            <person name="Ritari J."/>
            <person name="Douillard F.P."/>
            <person name="Paul Ross R."/>
            <person name="Yang R."/>
            <person name="Briner A.E."/>
            <person name="Felis G.E."/>
            <person name="de Vos W.M."/>
            <person name="Barrangou R."/>
            <person name="Klaenhammer T.R."/>
            <person name="Caufield P.W."/>
            <person name="Cui Y."/>
            <person name="Zhang H."/>
            <person name="O'Toole P.W."/>
        </authorList>
    </citation>
    <scope>NUCLEOTIDE SEQUENCE [LARGE SCALE GENOMIC DNA]</scope>
    <source>
        <strain evidence="4 5">DSM 17896</strain>
    </source>
</reference>
<keyword evidence="1 3" id="KW-0732">Signal</keyword>
<feature type="compositionally biased region" description="Basic and acidic residues" evidence="2">
    <location>
        <begin position="893"/>
        <end position="905"/>
    </location>
</feature>
<evidence type="ECO:0000256" key="1">
    <source>
        <dbReference type="ARBA" id="ARBA00022729"/>
    </source>
</evidence>
<dbReference type="NCBIfam" id="TIGR03715">
    <property type="entry name" value="KxYKxGKxW"/>
    <property type="match status" value="1"/>
</dbReference>
<feature type="region of interest" description="Disordered" evidence="2">
    <location>
        <begin position="890"/>
        <end position="930"/>
    </location>
</feature>
<gene>
    <name evidence="4" type="ORF">IV45_GL001328</name>
</gene>
<dbReference type="Pfam" id="PF19258">
    <property type="entry name" value="KxYKxGKxW_sig"/>
    <property type="match status" value="1"/>
</dbReference>
<keyword evidence="5" id="KW-1185">Reference proteome</keyword>
<sequence>MNMKKHYKLYKSGKLWVTAAIATLALTTGMAVATTNAAAATGDQPQSQPQAQGTNNNSSAGTPSSSANSSSSSKADSGASSDPAQPAKPADTGKKVINTVTVTRTINYVTETQDGKTTTSSSPQTATFTRTDMVYNDKNKNEYGKWVAASGNSQLSIPVLHVQAKKGYVIQVDKKFTDEVPALALTADELDKALKNNAHNGTITEKPVTVTYVLATKSQSITPTSDNQKTNVYDNSKKADDKANQQAVWKAVTRTIQMVSIQGGAAHTVTQTVWYNRNVKISTTIDAEGKQTQKYEATAWQLAKGQKAVWPEYQIAQITGFHSLVDGKQQIIIPAQDVKSDTADATINVTFDNEANDPVNSDVDLSLHGNWGYLDSQPTVNGSEGTIHVNGWNATNDSRKRNYHYIFILDYGQNANPWGDTRYMPFREVGRVLVQNEISRPDVKAVHNVWNAGRSGFDVNVPINFAGVNPGDKLAVMMRWTSDPAGNPSNIQNDNSEKGSADLFSNLFSIDYGTNVGNLDTMGIENNQLHVSGWHASNSALGNRSHHFLILWDQTLGHEVKRIEVNDSVDRPDVAKVFPGLLNAGKSGYSADFSLQGLDLSHNFIVISRYSDSATGEGSNLDYWSEPKSLLNGMSAANQANLDSVNLGQAGSVHVAGWHATNVANSLESHQYLILWDATAGKQAASMAVDSNSRPDVEKVFPYFTGKDAKYGFDATFANVQLIAGHHYDLVSRFSTSNNAKSNGDDGTSAFTDYWFNNVIVMDKNQQAYHIDNVQKDDQGNLIINGWMAADYSQAYPNAYILLMSNATGREVKRQKVELSPRSDVPANGMNRLYNSSQSGISNFNFTLNADQQKLLQQGSFYFILRFSDNDQSGEGQYVQQSTGSFNYNALAVKKDESAKTDDGKGQQSNQSNHQAQQPANKDSKAGQNK</sequence>
<dbReference type="Gene3D" id="2.60.40.4300">
    <property type="match status" value="2"/>
</dbReference>
<dbReference type="Proteomes" id="UP000050934">
    <property type="component" value="Unassembled WGS sequence"/>
</dbReference>
<feature type="compositionally biased region" description="Polar residues" evidence="2">
    <location>
        <begin position="43"/>
        <end position="53"/>
    </location>
</feature>
<evidence type="ECO:0000313" key="5">
    <source>
        <dbReference type="Proteomes" id="UP000050934"/>
    </source>
</evidence>
<accession>A0A0R2I3R1</accession>
<dbReference type="EMBL" id="JQBW01000004">
    <property type="protein sequence ID" value="KRN59579.1"/>
    <property type="molecule type" value="Genomic_DNA"/>
</dbReference>
<dbReference type="PATRIC" id="fig|396268.3.peg.1345"/>
<dbReference type="AlphaFoldDB" id="A0A0R2I3R1"/>
<feature type="chain" id="PRO_5039067505" evidence="3">
    <location>
        <begin position="34"/>
        <end position="930"/>
    </location>
</feature>
<evidence type="ECO:0000313" key="4">
    <source>
        <dbReference type="EMBL" id="KRN59579.1"/>
    </source>
</evidence>
<feature type="compositionally biased region" description="Low complexity" evidence="2">
    <location>
        <begin position="907"/>
        <end position="921"/>
    </location>
</feature>
<evidence type="ECO:0000256" key="3">
    <source>
        <dbReference type="SAM" id="SignalP"/>
    </source>
</evidence>
<organism evidence="4 5">
    <name type="scientific">Limosilactobacillus secaliphilus</name>
    <dbReference type="NCBI Taxonomy" id="396268"/>
    <lineage>
        <taxon>Bacteria</taxon>
        <taxon>Bacillati</taxon>
        <taxon>Bacillota</taxon>
        <taxon>Bacilli</taxon>
        <taxon>Lactobacillales</taxon>
        <taxon>Lactobacillaceae</taxon>
        <taxon>Limosilactobacillus</taxon>
    </lineage>
</organism>
<protein>
    <submittedName>
        <fullName evidence="4">Dextransucrase</fullName>
    </submittedName>
</protein>
<feature type="compositionally biased region" description="Low complexity" evidence="2">
    <location>
        <begin position="54"/>
        <end position="84"/>
    </location>
</feature>
<feature type="region of interest" description="Disordered" evidence="2">
    <location>
        <begin position="40"/>
        <end position="96"/>
    </location>
</feature>
<comment type="caution">
    <text evidence="4">The sequence shown here is derived from an EMBL/GenBank/DDBJ whole genome shotgun (WGS) entry which is preliminary data.</text>
</comment>
<dbReference type="InterPro" id="IPR022263">
    <property type="entry name" value="KxYKxGKxW"/>
</dbReference>
<dbReference type="RefSeq" id="WP_057739806.1">
    <property type="nucleotide sequence ID" value="NZ_JQBW01000004.1"/>
</dbReference>
<feature type="signal peptide" evidence="3">
    <location>
        <begin position="1"/>
        <end position="33"/>
    </location>
</feature>
<dbReference type="STRING" id="396268.IV45_GL001328"/>
<name>A0A0R2I3R1_9LACO</name>
<evidence type="ECO:0000256" key="2">
    <source>
        <dbReference type="SAM" id="MobiDB-lite"/>
    </source>
</evidence>
<proteinExistence type="predicted"/>